<comment type="caution">
    <text evidence="2">The sequence shown here is derived from an EMBL/GenBank/DDBJ whole genome shotgun (WGS) entry which is preliminary data.</text>
</comment>
<feature type="transmembrane region" description="Helical" evidence="1">
    <location>
        <begin position="209"/>
        <end position="229"/>
    </location>
</feature>
<feature type="transmembrane region" description="Helical" evidence="1">
    <location>
        <begin position="20"/>
        <end position="37"/>
    </location>
</feature>
<reference evidence="2 3" key="1">
    <citation type="journal article" date="2022" name="Int. J. Syst. Evol. Microbiol.">
        <title>Neobacillus kokaensis sp. nov., isolated from soil.</title>
        <authorList>
            <person name="Yuki K."/>
            <person name="Matsubara H."/>
            <person name="Yamaguchi S."/>
        </authorList>
    </citation>
    <scope>NUCLEOTIDE SEQUENCE [LARGE SCALE GENOMIC DNA]</scope>
    <source>
        <strain evidence="2 3">LOB 377</strain>
    </source>
</reference>
<dbReference type="Proteomes" id="UP000637074">
    <property type="component" value="Unassembled WGS sequence"/>
</dbReference>
<organism evidence="2 3">
    <name type="scientific">Neobacillus kokaensis</name>
    <dbReference type="NCBI Taxonomy" id="2759023"/>
    <lineage>
        <taxon>Bacteria</taxon>
        <taxon>Bacillati</taxon>
        <taxon>Bacillota</taxon>
        <taxon>Bacilli</taxon>
        <taxon>Bacillales</taxon>
        <taxon>Bacillaceae</taxon>
        <taxon>Neobacillus</taxon>
    </lineage>
</organism>
<proteinExistence type="predicted"/>
<dbReference type="Pfam" id="PF14808">
    <property type="entry name" value="TMEM164"/>
    <property type="match status" value="1"/>
</dbReference>
<evidence type="ECO:0000313" key="2">
    <source>
        <dbReference type="EMBL" id="GHH96662.1"/>
    </source>
</evidence>
<sequence length="245" mass="28250">MEWFGGSNKNYQFEMFSDSHFAILALLLIVSIGIFLLKKKLGAINLQAAEIGLSASLIMLEITYHLWMISTSTWNSSHSIPLELCNISFFLTILLLITKKKLFYEILLFTGLLGASQALVTPLLSYDFPHFRFFHFFCTHLMMIWVPLYFTWVKGYRPTIWSVVKLLVFLNVLMPVVMFINKLVAGNYMFLSQKPNSSSLLDFLGPYPLYIISMEGLLIVLSLIVWLAFREKTELQEKAPKYFAN</sequence>
<keyword evidence="3" id="KW-1185">Reference proteome</keyword>
<evidence type="ECO:0000313" key="3">
    <source>
        <dbReference type="Proteomes" id="UP000637074"/>
    </source>
</evidence>
<feature type="transmembrane region" description="Helical" evidence="1">
    <location>
        <begin position="164"/>
        <end position="189"/>
    </location>
</feature>
<accession>A0ABQ3MW55</accession>
<dbReference type="NCBIfam" id="TIGR02206">
    <property type="entry name" value="intg_mem_TP0381"/>
    <property type="match status" value="1"/>
</dbReference>
<gene>
    <name evidence="2" type="ORF">AM1BK_02050</name>
</gene>
<protein>
    <submittedName>
        <fullName evidence="2">ABC transporter permease</fullName>
    </submittedName>
</protein>
<dbReference type="InterPro" id="IPR011737">
    <property type="entry name" value="CHP02206_TP0381"/>
</dbReference>
<feature type="transmembrane region" description="Helical" evidence="1">
    <location>
        <begin position="49"/>
        <end position="67"/>
    </location>
</feature>
<feature type="transmembrane region" description="Helical" evidence="1">
    <location>
        <begin position="133"/>
        <end position="152"/>
    </location>
</feature>
<keyword evidence="1" id="KW-0812">Transmembrane</keyword>
<evidence type="ECO:0000256" key="1">
    <source>
        <dbReference type="SAM" id="Phobius"/>
    </source>
</evidence>
<dbReference type="EMBL" id="BNDS01000001">
    <property type="protein sequence ID" value="GHH96662.1"/>
    <property type="molecule type" value="Genomic_DNA"/>
</dbReference>
<keyword evidence="1" id="KW-1133">Transmembrane helix</keyword>
<dbReference type="RefSeq" id="WP_191268820.1">
    <property type="nucleotide sequence ID" value="NZ_BNDS01000001.1"/>
</dbReference>
<name>A0ABQ3MW55_9BACI</name>
<feature type="transmembrane region" description="Helical" evidence="1">
    <location>
        <begin position="102"/>
        <end position="121"/>
    </location>
</feature>
<feature type="transmembrane region" description="Helical" evidence="1">
    <location>
        <begin position="79"/>
        <end position="97"/>
    </location>
</feature>
<keyword evidence="1" id="KW-0472">Membrane</keyword>